<dbReference type="Pfam" id="PF03441">
    <property type="entry name" value="FAD_binding_7"/>
    <property type="match status" value="1"/>
</dbReference>
<keyword evidence="8" id="KW-1185">Reference proteome</keyword>
<reference evidence="7 8" key="1">
    <citation type="submission" date="2021-03" db="EMBL/GenBank/DDBJ databases">
        <title>Sequencing the genomes of 1000 actinobacteria strains.</title>
        <authorList>
            <person name="Klenk H.-P."/>
        </authorList>
    </citation>
    <scope>NUCLEOTIDE SEQUENCE [LARGE SCALE GENOMIC DNA]</scope>
    <source>
        <strain evidence="7 8">DSM 24221</strain>
    </source>
</reference>
<dbReference type="GO" id="GO:0003904">
    <property type="term" value="F:deoxyribodipyrimidine photo-lyase activity"/>
    <property type="evidence" value="ECO:0007669"/>
    <property type="project" value="UniProtKB-EC"/>
</dbReference>
<dbReference type="PANTHER" id="PTHR11455:SF9">
    <property type="entry name" value="CRYPTOCHROME CIRCADIAN CLOCK 5 ISOFORM X1"/>
    <property type="match status" value="1"/>
</dbReference>
<comment type="similarity">
    <text evidence="5">Belongs to the DNA photolyase family.</text>
</comment>
<dbReference type="SUPFAM" id="SSF52425">
    <property type="entry name" value="Cryptochrome/photolyase, N-terminal domain"/>
    <property type="match status" value="1"/>
</dbReference>
<dbReference type="InterPro" id="IPR014729">
    <property type="entry name" value="Rossmann-like_a/b/a_fold"/>
</dbReference>
<gene>
    <name evidence="7" type="ORF">JOF34_000642</name>
</gene>
<evidence type="ECO:0000256" key="2">
    <source>
        <dbReference type="ARBA" id="ARBA00022630"/>
    </source>
</evidence>
<dbReference type="PRINTS" id="PR00147">
    <property type="entry name" value="DNAPHOTLYASE"/>
</dbReference>
<evidence type="ECO:0000256" key="5">
    <source>
        <dbReference type="RuleBase" id="RU004182"/>
    </source>
</evidence>
<dbReference type="InterPro" id="IPR036134">
    <property type="entry name" value="Crypto/Photolyase_FAD-like_sf"/>
</dbReference>
<dbReference type="PANTHER" id="PTHR11455">
    <property type="entry name" value="CRYPTOCHROME"/>
    <property type="match status" value="1"/>
</dbReference>
<keyword evidence="4 5" id="KW-0157">Chromophore</keyword>
<feature type="domain" description="Photolyase/cryptochrome alpha/beta" evidence="6">
    <location>
        <begin position="1"/>
        <end position="129"/>
    </location>
</feature>
<keyword evidence="3 5" id="KW-0274">FAD</keyword>
<dbReference type="RefSeq" id="WP_165137330.1">
    <property type="nucleotide sequence ID" value="NZ_CP049253.1"/>
</dbReference>
<dbReference type="InterPro" id="IPR036155">
    <property type="entry name" value="Crypto/Photolyase_N_sf"/>
</dbReference>
<protein>
    <submittedName>
        <fullName evidence="7">Deoxyribodipyrimidine photo-lyase</fullName>
        <ecNumber evidence="7">4.1.99.3</ecNumber>
    </submittedName>
</protein>
<dbReference type="EMBL" id="JAGIOL010000001">
    <property type="protein sequence ID" value="MBP2436056.1"/>
    <property type="molecule type" value="Genomic_DNA"/>
</dbReference>
<proteinExistence type="inferred from homology"/>
<dbReference type="PROSITE" id="PS00691">
    <property type="entry name" value="DNA_PHOTOLYASES_1_2"/>
    <property type="match status" value="1"/>
</dbReference>
<dbReference type="Proteomes" id="UP001519362">
    <property type="component" value="Unassembled WGS sequence"/>
</dbReference>
<dbReference type="PROSITE" id="PS51645">
    <property type="entry name" value="PHR_CRY_ALPHA_BETA"/>
    <property type="match status" value="1"/>
</dbReference>
<dbReference type="PROSITE" id="PS00394">
    <property type="entry name" value="DNA_PHOTOLYASES_1_1"/>
    <property type="match status" value="1"/>
</dbReference>
<dbReference type="EC" id="4.1.99.3" evidence="7"/>
<comment type="cofactor">
    <cofactor evidence="1">
        <name>FAD</name>
        <dbReference type="ChEBI" id="CHEBI:57692"/>
    </cofactor>
</comment>
<dbReference type="Gene3D" id="3.40.50.620">
    <property type="entry name" value="HUPs"/>
    <property type="match status" value="1"/>
</dbReference>
<dbReference type="SUPFAM" id="SSF48173">
    <property type="entry name" value="Cryptochrome/photolyase FAD-binding domain"/>
    <property type="match status" value="1"/>
</dbReference>
<evidence type="ECO:0000259" key="6">
    <source>
        <dbReference type="PROSITE" id="PS51645"/>
    </source>
</evidence>
<keyword evidence="7" id="KW-0456">Lyase</keyword>
<dbReference type="Pfam" id="PF00875">
    <property type="entry name" value="DNA_photolyase"/>
    <property type="match status" value="1"/>
</dbReference>
<dbReference type="InterPro" id="IPR002081">
    <property type="entry name" value="Cryptochrome/DNA_photolyase_1"/>
</dbReference>
<evidence type="ECO:0000256" key="4">
    <source>
        <dbReference type="ARBA" id="ARBA00022991"/>
    </source>
</evidence>
<dbReference type="Gene3D" id="1.25.40.80">
    <property type="match status" value="1"/>
</dbReference>
<evidence type="ECO:0000256" key="1">
    <source>
        <dbReference type="ARBA" id="ARBA00001974"/>
    </source>
</evidence>
<evidence type="ECO:0000256" key="3">
    <source>
        <dbReference type="ARBA" id="ARBA00022827"/>
    </source>
</evidence>
<evidence type="ECO:0000313" key="8">
    <source>
        <dbReference type="Proteomes" id="UP001519362"/>
    </source>
</evidence>
<accession>A0ABS4ZFK6</accession>
<name>A0ABS4ZFK6_9MICO</name>
<organism evidence="7 8">
    <name type="scientific">Microbacterium amylolyticum</name>
    <dbReference type="NCBI Taxonomy" id="936337"/>
    <lineage>
        <taxon>Bacteria</taxon>
        <taxon>Bacillati</taxon>
        <taxon>Actinomycetota</taxon>
        <taxon>Actinomycetes</taxon>
        <taxon>Micrococcales</taxon>
        <taxon>Microbacteriaceae</taxon>
        <taxon>Microbacterium</taxon>
    </lineage>
</organism>
<dbReference type="Gene3D" id="1.10.579.10">
    <property type="entry name" value="DNA Cyclobutane Dipyrimidine Photolyase, subunit A, domain 3"/>
    <property type="match status" value="1"/>
</dbReference>
<evidence type="ECO:0000313" key="7">
    <source>
        <dbReference type="EMBL" id="MBP2436056.1"/>
    </source>
</evidence>
<comment type="caution">
    <text evidence="7">The sequence shown here is derived from an EMBL/GenBank/DDBJ whole genome shotgun (WGS) entry which is preliminary data.</text>
</comment>
<dbReference type="InterPro" id="IPR018394">
    <property type="entry name" value="DNA_photolyase_1_CS_C"/>
</dbReference>
<dbReference type="InterPro" id="IPR006050">
    <property type="entry name" value="DNA_photolyase_N"/>
</dbReference>
<dbReference type="InterPro" id="IPR005101">
    <property type="entry name" value="Cryptochr/Photolyase_FAD-bd"/>
</dbReference>
<sequence>MTSVVWFRDDLRLTDHAALSAAAQDPDGCVALYVLDEESEGVRPLGGAARWWLHESLVRLADALASYGVPLVLRRGNAETIVPAVAKEAGANGVFWNRRYGAERHIDARIKTALRESGTPVRSFPGSVLFEPWTISTQAGGPYRVYSAFWRACLAMPAPAAPLPQPESIHASRVPVHSDHLDSWALQPSSPNWATGIAQRWTPGEDEGVRRLVRFLDEAATRYVDQRDRPSADVGSELSPYLRWGEISPRTVWQRALASGMDVGKFLSELGWREFARHTAYHHAALHLHGLNQQFDQFPWNQDASEDIAAWRSGETGFPLVDAGMRELWQTGFMHNRVRMVTASFITKNLLVDWRIGEAWFWDTLVDADAASNPFNWQWVAGCGADAAPYFRIFNPVTQQERFDPEGDYTNRWAPDSASRSPLVDLRSSRARALSAYEEIKARA</sequence>
<keyword evidence="2 5" id="KW-0285">Flavoprotein</keyword>